<protein>
    <recommendedName>
        <fullName evidence="3">Multidrug export protein MepA</fullName>
    </recommendedName>
</protein>
<accession>A0A2K9P2S3</accession>
<proteinExistence type="inferred from homology"/>
<feature type="transmembrane region" description="Helical" evidence="10">
    <location>
        <begin position="175"/>
        <end position="195"/>
    </location>
</feature>
<evidence type="ECO:0000256" key="1">
    <source>
        <dbReference type="ARBA" id="ARBA00004651"/>
    </source>
</evidence>
<evidence type="ECO:0000256" key="2">
    <source>
        <dbReference type="ARBA" id="ARBA00008417"/>
    </source>
</evidence>
<evidence type="ECO:0000256" key="7">
    <source>
        <dbReference type="ARBA" id="ARBA00022989"/>
    </source>
</evidence>
<dbReference type="PANTHER" id="PTHR43823">
    <property type="entry name" value="SPORULATION PROTEIN YKVU"/>
    <property type="match status" value="1"/>
</dbReference>
<feature type="transmembrane region" description="Helical" evidence="10">
    <location>
        <begin position="100"/>
        <end position="122"/>
    </location>
</feature>
<feature type="transmembrane region" description="Helical" evidence="10">
    <location>
        <begin position="59"/>
        <end position="79"/>
    </location>
</feature>
<feature type="transmembrane region" description="Helical" evidence="10">
    <location>
        <begin position="278"/>
        <end position="297"/>
    </location>
</feature>
<keyword evidence="12" id="KW-1185">Reference proteome</keyword>
<dbReference type="Proteomes" id="UP000235589">
    <property type="component" value="Chromosome"/>
</dbReference>
<dbReference type="GO" id="GO:0046677">
    <property type="term" value="P:response to antibiotic"/>
    <property type="evidence" value="ECO:0007669"/>
    <property type="project" value="UniProtKB-KW"/>
</dbReference>
<feature type="transmembrane region" description="Helical" evidence="10">
    <location>
        <begin position="402"/>
        <end position="419"/>
    </location>
</feature>
<dbReference type="KEGG" id="mpec:B9O19_00968"/>
<keyword evidence="5" id="KW-1003">Cell membrane</keyword>
<comment type="subcellular location">
    <subcellularLocation>
        <location evidence="1">Cell membrane</location>
        <topology evidence="1">Multi-pass membrane protein</topology>
    </subcellularLocation>
</comment>
<feature type="transmembrane region" description="Helical" evidence="10">
    <location>
        <begin position="326"/>
        <end position="349"/>
    </location>
</feature>
<dbReference type="EMBL" id="CP020991">
    <property type="protein sequence ID" value="AUO19139.1"/>
    <property type="molecule type" value="Genomic_DNA"/>
</dbReference>
<evidence type="ECO:0000256" key="10">
    <source>
        <dbReference type="SAM" id="Phobius"/>
    </source>
</evidence>
<evidence type="ECO:0000313" key="12">
    <source>
        <dbReference type="Proteomes" id="UP000235589"/>
    </source>
</evidence>
<sequence>MNDIKTRANDFSKGSILKHILRLAIPMTIAQLITILYNIVDRMFIGRIGGVETTDALTGVGVCLPIVTIIMAFSNLIGAGAAPLISIERGRNNGEESESILGNACSLLIIVGISISVLGLCFKTPILKLLGASDATLPYADSYITIYLIGAIFPVIALGLNSIINAQGFGKTGMLTIAIGAMLNIILDPILIFVFNMGVAGAAIATVISQIASAIWTVGFLLSKKATYTIKLRHMIRLNSRRIKKILSLGLAGFTMLATNAAVQMVCNMTLKQYGSDLYIGIMTIITSVRDILVLPVQGFSQGAQPVLGYNYGAEKNGRVKKAIKYMSVILISYTVLAWMTVAVFPQFFIRIFTENSDLLAGGVPALHIYFFGFFFMALQFCAQTVFTALDKPKQAVFFSMFRKIIIVVPMTILLPVFWTPHVNGVFWAEPISNLIGGAAAFTTMILTVYKKL</sequence>
<dbReference type="NCBIfam" id="TIGR00797">
    <property type="entry name" value="matE"/>
    <property type="match status" value="1"/>
</dbReference>
<feature type="transmembrane region" description="Helical" evidence="10">
    <location>
        <begin position="20"/>
        <end position="39"/>
    </location>
</feature>
<feature type="transmembrane region" description="Helical" evidence="10">
    <location>
        <begin position="201"/>
        <end position="222"/>
    </location>
</feature>
<feature type="transmembrane region" description="Helical" evidence="10">
    <location>
        <begin position="431"/>
        <end position="450"/>
    </location>
</feature>
<feature type="transmembrane region" description="Helical" evidence="10">
    <location>
        <begin position="243"/>
        <end position="266"/>
    </location>
</feature>
<keyword evidence="4" id="KW-0813">Transport</keyword>
<keyword evidence="9" id="KW-0046">Antibiotic resistance</keyword>
<evidence type="ECO:0000256" key="4">
    <source>
        <dbReference type="ARBA" id="ARBA00022448"/>
    </source>
</evidence>
<name>A0A2K9P2S3_9FIRM</name>
<dbReference type="Pfam" id="PF01554">
    <property type="entry name" value="MatE"/>
    <property type="match status" value="2"/>
</dbReference>
<evidence type="ECO:0000256" key="8">
    <source>
        <dbReference type="ARBA" id="ARBA00023136"/>
    </source>
</evidence>
<reference evidence="11 12" key="1">
    <citation type="submission" date="2017-04" db="EMBL/GenBank/DDBJ databases">
        <title>Monoglobus pectinilyticus 14 draft genome.</title>
        <authorList>
            <person name="Kim C."/>
            <person name="Rosendale D.I."/>
            <person name="Kelly W.J."/>
            <person name="Tannock G.W."/>
            <person name="Patchett M.L."/>
            <person name="Jordens J.Z."/>
        </authorList>
    </citation>
    <scope>NUCLEOTIDE SEQUENCE [LARGE SCALE GENOMIC DNA]</scope>
    <source>
        <strain evidence="11 12">14</strain>
    </source>
</reference>
<keyword evidence="7 10" id="KW-1133">Transmembrane helix</keyword>
<dbReference type="AlphaFoldDB" id="A0A2K9P2S3"/>
<evidence type="ECO:0000256" key="5">
    <source>
        <dbReference type="ARBA" id="ARBA00022475"/>
    </source>
</evidence>
<gene>
    <name evidence="11" type="ORF">B9O19_00968</name>
</gene>
<evidence type="ECO:0000256" key="9">
    <source>
        <dbReference type="ARBA" id="ARBA00023251"/>
    </source>
</evidence>
<organism evidence="11 12">
    <name type="scientific">Monoglobus pectinilyticus</name>
    <dbReference type="NCBI Taxonomy" id="1981510"/>
    <lineage>
        <taxon>Bacteria</taxon>
        <taxon>Bacillati</taxon>
        <taxon>Bacillota</taxon>
        <taxon>Clostridia</taxon>
        <taxon>Monoglobales</taxon>
        <taxon>Monoglobaceae</taxon>
        <taxon>Monoglobus</taxon>
    </lineage>
</organism>
<dbReference type="GO" id="GO:0042910">
    <property type="term" value="F:xenobiotic transmembrane transporter activity"/>
    <property type="evidence" value="ECO:0007669"/>
    <property type="project" value="InterPro"/>
</dbReference>
<feature type="transmembrane region" description="Helical" evidence="10">
    <location>
        <begin position="369"/>
        <end position="390"/>
    </location>
</feature>
<evidence type="ECO:0000313" key="11">
    <source>
        <dbReference type="EMBL" id="AUO19139.1"/>
    </source>
</evidence>
<dbReference type="InterPro" id="IPR002528">
    <property type="entry name" value="MATE_fam"/>
</dbReference>
<evidence type="ECO:0000256" key="3">
    <source>
        <dbReference type="ARBA" id="ARBA00022106"/>
    </source>
</evidence>
<dbReference type="InterPro" id="IPR048279">
    <property type="entry name" value="MdtK-like"/>
</dbReference>
<dbReference type="InterPro" id="IPR051327">
    <property type="entry name" value="MATE_MepA_subfamily"/>
</dbReference>
<dbReference type="CDD" id="cd13143">
    <property type="entry name" value="MATE_MepA_like"/>
    <property type="match status" value="1"/>
</dbReference>
<dbReference type="GO" id="GO:0005886">
    <property type="term" value="C:plasma membrane"/>
    <property type="evidence" value="ECO:0007669"/>
    <property type="project" value="UniProtKB-SubCell"/>
</dbReference>
<evidence type="ECO:0000256" key="6">
    <source>
        <dbReference type="ARBA" id="ARBA00022692"/>
    </source>
</evidence>
<dbReference type="PIRSF" id="PIRSF006603">
    <property type="entry name" value="DinF"/>
    <property type="match status" value="1"/>
</dbReference>
<dbReference type="GO" id="GO:0015297">
    <property type="term" value="F:antiporter activity"/>
    <property type="evidence" value="ECO:0007669"/>
    <property type="project" value="InterPro"/>
</dbReference>
<dbReference type="PANTHER" id="PTHR43823:SF3">
    <property type="entry name" value="MULTIDRUG EXPORT PROTEIN MEPA"/>
    <property type="match status" value="1"/>
</dbReference>
<feature type="transmembrane region" description="Helical" evidence="10">
    <location>
        <begin position="142"/>
        <end position="163"/>
    </location>
</feature>
<comment type="similarity">
    <text evidence="2">Belongs to the multi antimicrobial extrusion (MATE) (TC 2.A.66.1) family. MepA subfamily.</text>
</comment>
<dbReference type="InterPro" id="IPR045070">
    <property type="entry name" value="MATE_MepA-like"/>
</dbReference>
<keyword evidence="6 10" id="KW-0812">Transmembrane</keyword>
<keyword evidence="8 10" id="KW-0472">Membrane</keyword>